<evidence type="ECO:0000256" key="1">
    <source>
        <dbReference type="SAM" id="MobiDB-lite"/>
    </source>
</evidence>
<name>A0A7V4U1B3_CALAY</name>
<protein>
    <submittedName>
        <fullName evidence="3">Uncharacterized protein</fullName>
    </submittedName>
</protein>
<keyword evidence="2" id="KW-0732">Signal</keyword>
<dbReference type="InterPro" id="IPR028974">
    <property type="entry name" value="TSP_type-3_rpt"/>
</dbReference>
<feature type="region of interest" description="Disordered" evidence="1">
    <location>
        <begin position="64"/>
        <end position="172"/>
    </location>
</feature>
<feature type="signal peptide" evidence="2">
    <location>
        <begin position="1"/>
        <end position="20"/>
    </location>
</feature>
<gene>
    <name evidence="3" type="ORF">ENK44_10265</name>
</gene>
<organism evidence="3">
    <name type="scientific">Caldithrix abyssi</name>
    <dbReference type="NCBI Taxonomy" id="187145"/>
    <lineage>
        <taxon>Bacteria</taxon>
        <taxon>Pseudomonadati</taxon>
        <taxon>Calditrichota</taxon>
        <taxon>Calditrichia</taxon>
        <taxon>Calditrichales</taxon>
        <taxon>Calditrichaceae</taxon>
        <taxon>Caldithrix</taxon>
    </lineage>
</organism>
<accession>A0A7V4U1B3</accession>
<dbReference type="EMBL" id="DRQG01000096">
    <property type="protein sequence ID" value="HGY56078.1"/>
    <property type="molecule type" value="Genomic_DNA"/>
</dbReference>
<feature type="chain" id="PRO_5030812796" evidence="2">
    <location>
        <begin position="21"/>
        <end position="172"/>
    </location>
</feature>
<feature type="compositionally biased region" description="Acidic residues" evidence="1">
    <location>
        <begin position="97"/>
        <end position="111"/>
    </location>
</feature>
<comment type="caution">
    <text evidence="3">The sequence shown here is derived from an EMBL/GenBank/DDBJ whole genome shotgun (WGS) entry which is preliminary data.</text>
</comment>
<proteinExistence type="predicted"/>
<evidence type="ECO:0000256" key="2">
    <source>
        <dbReference type="SAM" id="SignalP"/>
    </source>
</evidence>
<dbReference type="GO" id="GO:0005509">
    <property type="term" value="F:calcium ion binding"/>
    <property type="evidence" value="ECO:0007669"/>
    <property type="project" value="InterPro"/>
</dbReference>
<sequence length="172" mass="17871">MKNLLVILSLIAFLSGSLFAQDSLQVKNQYRYKKANKTAMQGQSQMKHGVGFVDENGDGYNDNAPDHDGDGIPNGMDEDYTGSKARKGGHSRGFVDADGDGINDNALDADGDGIPNGKDPDFVRTQDGSGRMNGHGKGMRGNGSGSQTGSGMGSGDCDGTGPKGKGNRGGRK</sequence>
<reference evidence="3" key="1">
    <citation type="journal article" date="2020" name="mSystems">
        <title>Genome- and Community-Level Interaction Insights into Carbon Utilization and Element Cycling Functions of Hydrothermarchaeota in Hydrothermal Sediment.</title>
        <authorList>
            <person name="Zhou Z."/>
            <person name="Liu Y."/>
            <person name="Xu W."/>
            <person name="Pan J."/>
            <person name="Luo Z.H."/>
            <person name="Li M."/>
        </authorList>
    </citation>
    <scope>NUCLEOTIDE SEQUENCE [LARGE SCALE GENOMIC DNA]</scope>
    <source>
        <strain evidence="3">HyVt-577</strain>
    </source>
</reference>
<feature type="compositionally biased region" description="Gly residues" evidence="1">
    <location>
        <begin position="131"/>
        <end position="164"/>
    </location>
</feature>
<evidence type="ECO:0000313" key="3">
    <source>
        <dbReference type="EMBL" id="HGY56078.1"/>
    </source>
</evidence>
<dbReference type="Proteomes" id="UP000885779">
    <property type="component" value="Unassembled WGS sequence"/>
</dbReference>
<dbReference type="Gene3D" id="4.10.1080.10">
    <property type="entry name" value="TSP type-3 repeat"/>
    <property type="match status" value="1"/>
</dbReference>
<dbReference type="AlphaFoldDB" id="A0A7V4U1B3"/>